<dbReference type="InterPro" id="IPR006260">
    <property type="entry name" value="TonB/TolA_C"/>
</dbReference>
<keyword evidence="6" id="KW-0812">Transmembrane</keyword>
<feature type="chain" id="PRO_5047330403" evidence="10">
    <location>
        <begin position="19"/>
        <end position="276"/>
    </location>
</feature>
<comment type="subcellular location">
    <subcellularLocation>
        <location evidence="1">Cell inner membrane</location>
        <topology evidence="1">Single-pass membrane protein</topology>
        <orientation evidence="1">Periplasmic side</orientation>
    </subcellularLocation>
</comment>
<comment type="similarity">
    <text evidence="2">Belongs to the TonB family.</text>
</comment>
<evidence type="ECO:0000256" key="2">
    <source>
        <dbReference type="ARBA" id="ARBA00006555"/>
    </source>
</evidence>
<evidence type="ECO:0000256" key="6">
    <source>
        <dbReference type="ARBA" id="ARBA00022692"/>
    </source>
</evidence>
<evidence type="ECO:0000313" key="13">
    <source>
        <dbReference type="Proteomes" id="UP000740413"/>
    </source>
</evidence>
<accession>A0ABS5WF74</accession>
<dbReference type="SUPFAM" id="SSF74653">
    <property type="entry name" value="TolA/TonB C-terminal domain"/>
    <property type="match status" value="1"/>
</dbReference>
<name>A0ABS5WF74_9FLAO</name>
<evidence type="ECO:0000256" key="10">
    <source>
        <dbReference type="SAM" id="SignalP"/>
    </source>
</evidence>
<dbReference type="EMBL" id="JACATN010000003">
    <property type="protein sequence ID" value="MBT2162033.1"/>
    <property type="molecule type" value="Genomic_DNA"/>
</dbReference>
<dbReference type="PANTHER" id="PTHR33446">
    <property type="entry name" value="PROTEIN TONB-RELATED"/>
    <property type="match status" value="1"/>
</dbReference>
<keyword evidence="3" id="KW-0813">Transport</keyword>
<feature type="signal peptide" evidence="10">
    <location>
        <begin position="1"/>
        <end position="18"/>
    </location>
</feature>
<dbReference type="NCBIfam" id="TIGR01352">
    <property type="entry name" value="tonB_Cterm"/>
    <property type="match status" value="1"/>
</dbReference>
<organism evidence="12 13">
    <name type="scientific">Zobellia barbeyronii</name>
    <dbReference type="NCBI Taxonomy" id="2748009"/>
    <lineage>
        <taxon>Bacteria</taxon>
        <taxon>Pseudomonadati</taxon>
        <taxon>Bacteroidota</taxon>
        <taxon>Flavobacteriia</taxon>
        <taxon>Flavobacteriales</taxon>
        <taxon>Flavobacteriaceae</taxon>
        <taxon>Zobellia</taxon>
    </lineage>
</organism>
<evidence type="ECO:0000256" key="4">
    <source>
        <dbReference type="ARBA" id="ARBA00022475"/>
    </source>
</evidence>
<dbReference type="Pfam" id="PF03544">
    <property type="entry name" value="TonB_C"/>
    <property type="match status" value="1"/>
</dbReference>
<keyword evidence="13" id="KW-1185">Reference proteome</keyword>
<dbReference type="RefSeq" id="WP_214612092.1">
    <property type="nucleotide sequence ID" value="NZ_JACATN010000003.1"/>
</dbReference>
<keyword evidence="7" id="KW-0653">Protein transport</keyword>
<reference evidence="13" key="1">
    <citation type="submission" date="2023-07" db="EMBL/GenBank/DDBJ databases">
        <title>Zobellia barbeyronii sp. nov., a new marine flavobacterium, isolated from green and red algae.</title>
        <authorList>
            <person name="Nedashkovskaya O.I."/>
            <person name="Otstavnykh N."/>
            <person name="Zhukova N."/>
            <person name="Guzev K."/>
            <person name="Chausova V."/>
            <person name="Tekutyeva L."/>
            <person name="Mikhailov V."/>
            <person name="Isaeva M."/>
        </authorList>
    </citation>
    <scope>NUCLEOTIDE SEQUENCE [LARGE SCALE GENOMIC DNA]</scope>
    <source>
        <strain evidence="13">KMM 6746</strain>
    </source>
</reference>
<evidence type="ECO:0000256" key="5">
    <source>
        <dbReference type="ARBA" id="ARBA00022519"/>
    </source>
</evidence>
<dbReference type="Gene3D" id="3.30.1150.10">
    <property type="match status" value="1"/>
</dbReference>
<evidence type="ECO:0000256" key="8">
    <source>
        <dbReference type="ARBA" id="ARBA00022989"/>
    </source>
</evidence>
<evidence type="ECO:0000256" key="9">
    <source>
        <dbReference type="ARBA" id="ARBA00023136"/>
    </source>
</evidence>
<sequence>MKISISIFVLMFSFFSYSQENENSIYFPQEQLIHPECDNADDKNACLYNILEKQVLAILNTKKNLKLIKKSKKDTLAVNYTLIATDEGLLNQESSYTHINSRKLSGKIEPDLNQTLKEFPKFKTLNRKSKDLKSKHFLWFKYLIQDTAEGTTLNLIENKNCYKGGIIETIPIFPGCGNADNSESRDCFNKQMQNHIGNHFNYPIEAQKKGIKGKVSIIFTIGKDGAVTDIRTRGPHPILEAEAVRIIKLLPQLGPGTQNGKAVEVPFSIPMTFKLD</sequence>
<evidence type="ECO:0000256" key="3">
    <source>
        <dbReference type="ARBA" id="ARBA00022448"/>
    </source>
</evidence>
<dbReference type="PANTHER" id="PTHR33446:SF2">
    <property type="entry name" value="PROTEIN TONB"/>
    <property type="match status" value="1"/>
</dbReference>
<evidence type="ECO:0000259" key="11">
    <source>
        <dbReference type="PROSITE" id="PS52015"/>
    </source>
</evidence>
<evidence type="ECO:0000313" key="12">
    <source>
        <dbReference type="EMBL" id="MBT2162033.1"/>
    </source>
</evidence>
<protein>
    <submittedName>
        <fullName evidence="12">Energy transducer TonB</fullName>
    </submittedName>
</protein>
<dbReference type="InterPro" id="IPR037682">
    <property type="entry name" value="TonB_C"/>
</dbReference>
<dbReference type="InterPro" id="IPR051045">
    <property type="entry name" value="TonB-dependent_transducer"/>
</dbReference>
<evidence type="ECO:0000256" key="7">
    <source>
        <dbReference type="ARBA" id="ARBA00022927"/>
    </source>
</evidence>
<keyword evidence="4" id="KW-1003">Cell membrane</keyword>
<keyword evidence="9" id="KW-0472">Membrane</keyword>
<keyword evidence="8" id="KW-1133">Transmembrane helix</keyword>
<dbReference type="PROSITE" id="PS52015">
    <property type="entry name" value="TONB_CTD"/>
    <property type="match status" value="1"/>
</dbReference>
<comment type="caution">
    <text evidence="12">The sequence shown here is derived from an EMBL/GenBank/DDBJ whole genome shotgun (WGS) entry which is preliminary data.</text>
</comment>
<dbReference type="Proteomes" id="UP000740413">
    <property type="component" value="Unassembled WGS sequence"/>
</dbReference>
<keyword evidence="5" id="KW-0997">Cell inner membrane</keyword>
<proteinExistence type="inferred from homology"/>
<evidence type="ECO:0000256" key="1">
    <source>
        <dbReference type="ARBA" id="ARBA00004383"/>
    </source>
</evidence>
<gene>
    <name evidence="12" type="ORF">HW347_12215</name>
</gene>
<feature type="domain" description="TonB C-terminal" evidence="11">
    <location>
        <begin position="187"/>
        <end position="276"/>
    </location>
</feature>
<keyword evidence="10" id="KW-0732">Signal</keyword>